<dbReference type="InterPro" id="IPR030846">
    <property type="entry name" value="DnaG_bac"/>
</dbReference>
<dbReference type="SMART" id="SM00400">
    <property type="entry name" value="ZnF_CHCC"/>
    <property type="match status" value="1"/>
</dbReference>
<sequence>MANSIPRDFIDRLVSDSDIVSVLSAYLDLQKKGNNYVCRCPFHEEKTGSFTVSPQKSIYHCFGCGKGGNVLTFIQEYEGLNFVEAVEKLAEINNVTVPRESRSNAEDYSNIYQLNQVLADSYLSALKDKKNKPVVDYLKERGVTGETAKKFLIGYADFDQKELKKKLIDQFSEATLLKSGNFLKNEKGMYPFFRNRLMFPIKNSTGKIIGFGGRTIDDSMPKYLNSKDSKFFNKSRELYGFNSAKQDHKLDFFIVTEGYMDVVMLSQHGIENSVASLGTAFSISHLQKLFKLKRKIVFCFDSDEAGLKAAWRSLQISLSQVFDDKTVRFLFLPEGEDPDSFVKENGQEAFLEKIERSMVIETFVFQFLKRGRNIDSPEDIRLIIFDFKKIIEATKSETLKETLLQKFAKELNMNKDLLLTQDAPQKKISKPLSKKKEKLDFDNESCLIIYLYENYSQIIKNSTESFEDFLLNAENDRLSDLKETIKSISKASQAHKELSIYAKSMMIDMNLSDEEALNEFNRVTDNLRLEFDKSFLEYLKKLAEKRELTPERKENLQKLLNLSDNISVQEEELIKFLNTYS</sequence>
<dbReference type="InterPro" id="IPR006295">
    <property type="entry name" value="DNA_primase_DnaG"/>
</dbReference>
<dbReference type="InterPro" id="IPR019475">
    <property type="entry name" value="DNA_primase_DnaB-bd"/>
</dbReference>
<keyword evidence="5 12" id="KW-0235">DNA replication</keyword>
<accession>E0XTC4</accession>
<dbReference type="FunFam" id="3.40.1360.10:FF:000002">
    <property type="entry name" value="DNA primase"/>
    <property type="match status" value="1"/>
</dbReference>
<dbReference type="Pfam" id="PF10410">
    <property type="entry name" value="DnaB_bind"/>
    <property type="match status" value="1"/>
</dbReference>
<evidence type="ECO:0000256" key="8">
    <source>
        <dbReference type="ARBA" id="ARBA00022833"/>
    </source>
</evidence>
<keyword evidence="1 12" id="KW-0240">DNA-directed RNA polymerase</keyword>
<evidence type="ECO:0000256" key="13">
    <source>
        <dbReference type="PIRNR" id="PIRNR002811"/>
    </source>
</evidence>
<dbReference type="EC" id="2.7.7.101" evidence="12"/>
<dbReference type="Pfam" id="PF13155">
    <property type="entry name" value="Toprim_2"/>
    <property type="match status" value="1"/>
</dbReference>
<keyword evidence="9" id="KW-0460">Magnesium</keyword>
<dbReference type="FunFam" id="3.90.580.10:FF:000001">
    <property type="entry name" value="DNA primase"/>
    <property type="match status" value="1"/>
</dbReference>
<evidence type="ECO:0000256" key="11">
    <source>
        <dbReference type="ARBA" id="ARBA00023163"/>
    </source>
</evidence>
<keyword evidence="3 12" id="KW-0808">Transferase</keyword>
<keyword evidence="2 12" id="KW-0639">Primosome</keyword>
<dbReference type="Pfam" id="PF08275">
    <property type="entry name" value="DNAG_N"/>
    <property type="match status" value="1"/>
</dbReference>
<evidence type="ECO:0000256" key="7">
    <source>
        <dbReference type="ARBA" id="ARBA00022771"/>
    </source>
</evidence>
<feature type="zinc finger region" description="CHC2-type" evidence="12 14">
    <location>
        <begin position="40"/>
        <end position="64"/>
    </location>
</feature>
<dbReference type="PIRSF" id="PIRSF002811">
    <property type="entry name" value="DnaG"/>
    <property type="match status" value="1"/>
</dbReference>
<gene>
    <name evidence="12" type="primary">dnaG</name>
</gene>
<evidence type="ECO:0000256" key="4">
    <source>
        <dbReference type="ARBA" id="ARBA00022695"/>
    </source>
</evidence>
<dbReference type="InterPro" id="IPR006171">
    <property type="entry name" value="TOPRIM_dom"/>
</dbReference>
<evidence type="ECO:0000256" key="10">
    <source>
        <dbReference type="ARBA" id="ARBA00023125"/>
    </source>
</evidence>
<dbReference type="GO" id="GO:0003677">
    <property type="term" value="F:DNA binding"/>
    <property type="evidence" value="ECO:0007669"/>
    <property type="project" value="UniProtKB-KW"/>
</dbReference>
<dbReference type="Pfam" id="PF01807">
    <property type="entry name" value="Zn_ribbon_DnaG"/>
    <property type="match status" value="1"/>
</dbReference>
<dbReference type="SUPFAM" id="SSF57783">
    <property type="entry name" value="Zinc beta-ribbon"/>
    <property type="match status" value="1"/>
</dbReference>
<dbReference type="InterPro" id="IPR036977">
    <property type="entry name" value="DNA_primase_Znf_CHC2"/>
</dbReference>
<keyword evidence="11 12" id="KW-0804">Transcription</keyword>
<proteinExistence type="inferred from homology"/>
<keyword evidence="6 12" id="KW-0479">Metal-binding</keyword>
<dbReference type="Gene3D" id="3.90.580.10">
    <property type="entry name" value="Zinc finger, CHC2-type domain"/>
    <property type="match status" value="1"/>
</dbReference>
<comment type="subunit">
    <text evidence="12">Monomer. Interacts with DnaB.</text>
</comment>
<dbReference type="SUPFAM" id="SSF56731">
    <property type="entry name" value="DNA primase core"/>
    <property type="match status" value="1"/>
</dbReference>
<dbReference type="PANTHER" id="PTHR30313:SF2">
    <property type="entry name" value="DNA PRIMASE"/>
    <property type="match status" value="1"/>
</dbReference>
<evidence type="ECO:0000256" key="12">
    <source>
        <dbReference type="HAMAP-Rule" id="MF_00974"/>
    </source>
</evidence>
<dbReference type="Gene3D" id="3.40.1360.10">
    <property type="match status" value="1"/>
</dbReference>
<protein>
    <recommendedName>
        <fullName evidence="12 13">DNA primase</fullName>
        <ecNumber evidence="12">2.7.7.101</ecNumber>
    </recommendedName>
</protein>
<feature type="domain" description="Toprim" evidence="15">
    <location>
        <begin position="251"/>
        <end position="333"/>
    </location>
</feature>
<evidence type="ECO:0000256" key="6">
    <source>
        <dbReference type="ARBA" id="ARBA00022723"/>
    </source>
</evidence>
<dbReference type="InterPro" id="IPR050219">
    <property type="entry name" value="DnaG_primase"/>
</dbReference>
<dbReference type="NCBIfam" id="TIGR01391">
    <property type="entry name" value="dnaG"/>
    <property type="match status" value="1"/>
</dbReference>
<comment type="cofactor">
    <cofactor evidence="12 13 14">
        <name>Zn(2+)</name>
        <dbReference type="ChEBI" id="CHEBI:29105"/>
    </cofactor>
    <text evidence="12 13 14">Binds 1 zinc ion per monomer.</text>
</comment>
<dbReference type="AlphaFoldDB" id="E0XTC4"/>
<keyword evidence="4 12" id="KW-0548">Nucleotidyltransferase</keyword>
<comment type="catalytic activity">
    <reaction evidence="12">
        <text>ssDNA + n NTP = ssDNA/pppN(pN)n-1 hybrid + (n-1) diphosphate.</text>
        <dbReference type="EC" id="2.7.7.101"/>
    </reaction>
</comment>
<name>E0XTC4_9GAMM</name>
<keyword evidence="8 12" id="KW-0862">Zinc</keyword>
<evidence type="ECO:0000256" key="9">
    <source>
        <dbReference type="ARBA" id="ARBA00022842"/>
    </source>
</evidence>
<dbReference type="GO" id="GO:0006269">
    <property type="term" value="P:DNA replication, synthesis of primer"/>
    <property type="evidence" value="ECO:0007669"/>
    <property type="project" value="UniProtKB-UniRule"/>
</dbReference>
<keyword evidence="7 12" id="KW-0863">Zinc-finger</keyword>
<dbReference type="InterPro" id="IPR013264">
    <property type="entry name" value="DNAG_N"/>
</dbReference>
<reference evidence="16" key="1">
    <citation type="journal article" date="2011" name="Environ. Microbiol.">
        <title>Time-series analyses of Monterey Bay coastal microbial picoplankton using a 'genome proxy' microarray.</title>
        <authorList>
            <person name="Rich V.I."/>
            <person name="Pham V.D."/>
            <person name="Eppley J."/>
            <person name="Shi Y."/>
            <person name="DeLong E.F."/>
        </authorList>
    </citation>
    <scope>NUCLEOTIDE SEQUENCE</scope>
</reference>
<dbReference type="InterPro" id="IPR002694">
    <property type="entry name" value="Znf_CHC2"/>
</dbReference>
<dbReference type="CDD" id="cd03364">
    <property type="entry name" value="TOPRIM_DnaG_primases"/>
    <property type="match status" value="1"/>
</dbReference>
<dbReference type="EMBL" id="GU474871">
    <property type="protein sequence ID" value="ADI17665.1"/>
    <property type="molecule type" value="Genomic_DNA"/>
</dbReference>
<evidence type="ECO:0000256" key="2">
    <source>
        <dbReference type="ARBA" id="ARBA00022515"/>
    </source>
</evidence>
<dbReference type="InterPro" id="IPR037068">
    <property type="entry name" value="DNA_primase_core_N_sf"/>
</dbReference>
<dbReference type="GO" id="GO:1990077">
    <property type="term" value="C:primosome complex"/>
    <property type="evidence" value="ECO:0007669"/>
    <property type="project" value="UniProtKB-KW"/>
</dbReference>
<evidence type="ECO:0000259" key="15">
    <source>
        <dbReference type="PROSITE" id="PS50880"/>
    </source>
</evidence>
<evidence type="ECO:0000256" key="3">
    <source>
        <dbReference type="ARBA" id="ARBA00022679"/>
    </source>
</evidence>
<dbReference type="GO" id="GO:0008270">
    <property type="term" value="F:zinc ion binding"/>
    <property type="evidence" value="ECO:0007669"/>
    <property type="project" value="UniProtKB-UniRule"/>
</dbReference>
<dbReference type="GO" id="GO:0005737">
    <property type="term" value="C:cytoplasm"/>
    <property type="evidence" value="ECO:0007669"/>
    <property type="project" value="TreeGrafter"/>
</dbReference>
<dbReference type="HAMAP" id="MF_00974">
    <property type="entry name" value="DNA_primase_DnaG"/>
    <property type="match status" value="1"/>
</dbReference>
<dbReference type="GO" id="GO:0000428">
    <property type="term" value="C:DNA-directed RNA polymerase complex"/>
    <property type="evidence" value="ECO:0007669"/>
    <property type="project" value="UniProtKB-KW"/>
</dbReference>
<evidence type="ECO:0000256" key="14">
    <source>
        <dbReference type="PIRSR" id="PIRSR002811-1"/>
    </source>
</evidence>
<dbReference type="SMART" id="SM00493">
    <property type="entry name" value="TOPRIM"/>
    <property type="match status" value="1"/>
</dbReference>
<evidence type="ECO:0000256" key="5">
    <source>
        <dbReference type="ARBA" id="ARBA00022705"/>
    </source>
</evidence>
<evidence type="ECO:0000256" key="1">
    <source>
        <dbReference type="ARBA" id="ARBA00022478"/>
    </source>
</evidence>
<comment type="similarity">
    <text evidence="12 13">Belongs to the DnaG primase family.</text>
</comment>
<comment type="domain">
    <text evidence="12">Contains an N-terminal zinc-binding domain, a central core domain that contains the primase activity, and a C-terminal DnaB-binding domain.</text>
</comment>
<dbReference type="InterPro" id="IPR034151">
    <property type="entry name" value="TOPRIM_DnaG_bac"/>
</dbReference>
<organism evidence="16">
    <name type="scientific">uncultured gamma proteobacterium HF0130_23I23</name>
    <dbReference type="NCBI Taxonomy" id="710984"/>
    <lineage>
        <taxon>Bacteria</taxon>
        <taxon>Pseudomonadati</taxon>
        <taxon>Pseudomonadota</taxon>
        <taxon>Gammaproteobacteria</taxon>
        <taxon>environmental samples</taxon>
    </lineage>
</organism>
<evidence type="ECO:0000313" key="16">
    <source>
        <dbReference type="EMBL" id="ADI17665.1"/>
    </source>
</evidence>
<dbReference type="Gene3D" id="3.90.980.10">
    <property type="entry name" value="DNA primase, catalytic core, N-terminal domain"/>
    <property type="match status" value="1"/>
</dbReference>
<dbReference type="PANTHER" id="PTHR30313">
    <property type="entry name" value="DNA PRIMASE"/>
    <property type="match status" value="1"/>
</dbReference>
<keyword evidence="10 12" id="KW-0238">DNA-binding</keyword>
<comment type="function">
    <text evidence="12 13">RNA polymerase that catalyzes the synthesis of short RNA molecules used as primers for DNA polymerase during DNA replication.</text>
</comment>
<dbReference type="PROSITE" id="PS50880">
    <property type="entry name" value="TOPRIM"/>
    <property type="match status" value="1"/>
</dbReference>
<dbReference type="GO" id="GO:0003899">
    <property type="term" value="F:DNA-directed RNA polymerase activity"/>
    <property type="evidence" value="ECO:0007669"/>
    <property type="project" value="UniProtKB-UniRule"/>
</dbReference>